<gene>
    <name evidence="7" type="ORF">ED312_15890</name>
</gene>
<dbReference type="PANTHER" id="PTHR30329">
    <property type="entry name" value="STATOR ELEMENT OF FLAGELLAR MOTOR COMPLEX"/>
    <property type="match status" value="1"/>
</dbReference>
<keyword evidence="8" id="KW-1185">Reference proteome</keyword>
<comment type="subcellular location">
    <subcellularLocation>
        <location evidence="1">Cell outer membrane</location>
    </subcellularLocation>
</comment>
<dbReference type="EMBL" id="RJTM01000108">
    <property type="protein sequence ID" value="RNL82893.1"/>
    <property type="molecule type" value="Genomic_DNA"/>
</dbReference>
<dbReference type="InterPro" id="IPR011990">
    <property type="entry name" value="TPR-like_helical_dom_sf"/>
</dbReference>
<dbReference type="SUPFAM" id="SSF49464">
    <property type="entry name" value="Carboxypeptidase regulatory domain-like"/>
    <property type="match status" value="1"/>
</dbReference>
<dbReference type="PANTHER" id="PTHR30329:SF21">
    <property type="entry name" value="LIPOPROTEIN YIAD-RELATED"/>
    <property type="match status" value="1"/>
</dbReference>
<dbReference type="InterPro" id="IPR006664">
    <property type="entry name" value="OMP_bac"/>
</dbReference>
<evidence type="ECO:0000256" key="3">
    <source>
        <dbReference type="ARBA" id="ARBA00023237"/>
    </source>
</evidence>
<evidence type="ECO:0000256" key="5">
    <source>
        <dbReference type="PROSITE-ProRule" id="PRU00473"/>
    </source>
</evidence>
<dbReference type="Gene3D" id="2.120.10.30">
    <property type="entry name" value="TolB, C-terminal domain"/>
    <property type="match status" value="1"/>
</dbReference>
<dbReference type="PROSITE" id="PS51123">
    <property type="entry name" value="OMPA_2"/>
    <property type="match status" value="1"/>
</dbReference>
<dbReference type="PRINTS" id="PR01021">
    <property type="entry name" value="OMPADOMAIN"/>
</dbReference>
<evidence type="ECO:0000313" key="8">
    <source>
        <dbReference type="Proteomes" id="UP000267469"/>
    </source>
</evidence>
<name>A0A3N0E515_SINP1</name>
<comment type="caution">
    <text evidence="7">The sequence shown here is derived from an EMBL/GenBank/DDBJ whole genome shotgun (WGS) entry which is preliminary data.</text>
</comment>
<evidence type="ECO:0000256" key="1">
    <source>
        <dbReference type="ARBA" id="ARBA00004442"/>
    </source>
</evidence>
<keyword evidence="7" id="KW-0282">Flagellum</keyword>
<feature type="domain" description="OmpA-like" evidence="6">
    <location>
        <begin position="527"/>
        <end position="650"/>
    </location>
</feature>
<dbReference type="Gene3D" id="2.60.40.1120">
    <property type="entry name" value="Carboxypeptidase-like, regulatory domain"/>
    <property type="match status" value="1"/>
</dbReference>
<dbReference type="GO" id="GO:0009279">
    <property type="term" value="C:cell outer membrane"/>
    <property type="evidence" value="ECO:0007669"/>
    <property type="project" value="UniProtKB-SubCell"/>
</dbReference>
<feature type="repeat" description="TPR" evidence="4">
    <location>
        <begin position="63"/>
        <end position="96"/>
    </location>
</feature>
<accession>A0A3N0E515</accession>
<sequence length="651" mass="74108">MNMKNKNIRMKKYILIGLCLIIGNMAFPQEAKKTRADKSYENFGYIKSRELYENLLKKGYESKDLYSKLGDTYYYNALYAEALQHYEKVFSYEEETDPVYYYRYAKCLQAEGNYDEAQEVLEKFYGLIGQPGAPGNSLSEALLRIRENSGRYEIADVEINSEYADFGPAFGREGQILFASARDTGIFVDRTHKWNKKPFLKLYTAAANDDGTLYDPELLKGDVNTKYHQSSPVITKDGETMYFTRNNFTPGNYGKDEEGTNHLKIYRAKHDKGKWTGIEDLPINGEEFSTAHPALSPDDKYLYFASDRPGSRGMSDIFRVEIMTDGGFGPVENLGEIVNTVGRETFPFIAEDGTLYLASDGHAGIGGLDVFAVITGPFGEEQAINVGEPVNSKDDDFGYIVDVNTRKGYFSSNRNEETGFDNIYTFLENTPLVIEAELCGHVRDMHTKEPLARTKVTLYDENGEKKKEFETDNEGDFCIKVLAGRNYNTRYDKEEYQPHEEFVTKLEAGEKRELLIELERGGMFPGDDLAQKLNLNPIYFDFDKHNIRKDAAEELAKVIQVMQQYPGMVIEVRSHTDSRGSDRYNLALSDRRAKSTVKYIVEKGEISPDRVSGKGYGETQLVNECANGVPCSREKHQLNRRSEFIIVEIRK</sequence>
<dbReference type="Pfam" id="PF00691">
    <property type="entry name" value="OmpA"/>
    <property type="match status" value="1"/>
</dbReference>
<dbReference type="SUPFAM" id="SSF103088">
    <property type="entry name" value="OmpA-like"/>
    <property type="match status" value="1"/>
</dbReference>
<proteinExistence type="predicted"/>
<dbReference type="InterPro" id="IPR006665">
    <property type="entry name" value="OmpA-like"/>
</dbReference>
<keyword evidence="3" id="KW-0998">Cell outer membrane</keyword>
<dbReference type="Proteomes" id="UP000267469">
    <property type="component" value="Unassembled WGS sequence"/>
</dbReference>
<dbReference type="Pfam" id="PF07676">
    <property type="entry name" value="PD40"/>
    <property type="match status" value="3"/>
</dbReference>
<protein>
    <submittedName>
        <fullName evidence="7">Flagellar motor protein MotB</fullName>
    </submittedName>
</protein>
<dbReference type="InterPro" id="IPR050330">
    <property type="entry name" value="Bact_OuterMem_StrucFunc"/>
</dbReference>
<dbReference type="InterPro" id="IPR008969">
    <property type="entry name" value="CarboxyPept-like_regulatory"/>
</dbReference>
<dbReference type="PROSITE" id="PS50005">
    <property type="entry name" value="TPR"/>
    <property type="match status" value="1"/>
</dbReference>
<dbReference type="AlphaFoldDB" id="A0A3N0E515"/>
<evidence type="ECO:0000256" key="2">
    <source>
        <dbReference type="ARBA" id="ARBA00023136"/>
    </source>
</evidence>
<evidence type="ECO:0000259" key="6">
    <source>
        <dbReference type="PROSITE" id="PS51123"/>
    </source>
</evidence>
<dbReference type="Gene3D" id="3.30.1330.60">
    <property type="entry name" value="OmpA-like domain"/>
    <property type="match status" value="1"/>
</dbReference>
<organism evidence="7 8">
    <name type="scientific">Sinomicrobium pectinilyticum</name>
    <dbReference type="NCBI Taxonomy" id="1084421"/>
    <lineage>
        <taxon>Bacteria</taxon>
        <taxon>Pseudomonadati</taxon>
        <taxon>Bacteroidota</taxon>
        <taxon>Flavobacteriia</taxon>
        <taxon>Flavobacteriales</taxon>
        <taxon>Flavobacteriaceae</taxon>
        <taxon>Sinomicrobium</taxon>
    </lineage>
</organism>
<dbReference type="Gene3D" id="1.25.40.10">
    <property type="entry name" value="Tetratricopeptide repeat domain"/>
    <property type="match status" value="1"/>
</dbReference>
<evidence type="ECO:0000256" key="4">
    <source>
        <dbReference type="PROSITE-ProRule" id="PRU00339"/>
    </source>
</evidence>
<keyword evidence="4" id="KW-0802">TPR repeat</keyword>
<dbReference type="Pfam" id="PF14559">
    <property type="entry name" value="TPR_19"/>
    <property type="match status" value="1"/>
</dbReference>
<dbReference type="InterPro" id="IPR019734">
    <property type="entry name" value="TPR_rpt"/>
</dbReference>
<dbReference type="InterPro" id="IPR011042">
    <property type="entry name" value="6-blade_b-propeller_TolB-like"/>
</dbReference>
<dbReference type="CDD" id="cd07185">
    <property type="entry name" value="OmpA_C-like"/>
    <property type="match status" value="1"/>
</dbReference>
<evidence type="ECO:0000313" key="7">
    <source>
        <dbReference type="EMBL" id="RNL82893.1"/>
    </source>
</evidence>
<keyword evidence="7" id="KW-0969">Cilium</keyword>
<reference evidence="7 8" key="1">
    <citation type="submission" date="2018-10" db="EMBL/GenBank/DDBJ databases">
        <title>Sinomicrobium pectinilyticum sp. nov., a pectinase-producing bacterium isolated from alkaline and saline soil, and emended description of the genus Sinomicrobium.</title>
        <authorList>
            <person name="Cheng B."/>
            <person name="Li C."/>
            <person name="Lai Q."/>
            <person name="Du M."/>
            <person name="Shao Z."/>
            <person name="Xu P."/>
            <person name="Yang C."/>
        </authorList>
    </citation>
    <scope>NUCLEOTIDE SEQUENCE [LARGE SCALE GENOMIC DNA]</scope>
    <source>
        <strain evidence="7 8">5DNS001</strain>
    </source>
</reference>
<dbReference type="SUPFAM" id="SSF82171">
    <property type="entry name" value="DPP6 N-terminal domain-like"/>
    <property type="match status" value="1"/>
</dbReference>
<dbReference type="InterPro" id="IPR036737">
    <property type="entry name" value="OmpA-like_sf"/>
</dbReference>
<dbReference type="SUPFAM" id="SSF48452">
    <property type="entry name" value="TPR-like"/>
    <property type="match status" value="1"/>
</dbReference>
<keyword evidence="7" id="KW-0966">Cell projection</keyword>
<dbReference type="InterPro" id="IPR011659">
    <property type="entry name" value="WD40"/>
</dbReference>
<keyword evidence="2 5" id="KW-0472">Membrane</keyword>